<comment type="caution">
    <text evidence="1">The sequence shown here is derived from an EMBL/GenBank/DDBJ whole genome shotgun (WGS) entry which is preliminary data.</text>
</comment>
<gene>
    <name evidence="1" type="ORF">AK812_SmicGene19816</name>
</gene>
<protein>
    <submittedName>
        <fullName evidence="1">Uncharacterized protein</fullName>
    </submittedName>
</protein>
<name>A0A1Q9DRL4_SYMMI</name>
<accession>A0A1Q9DRL4</accession>
<dbReference type="OrthoDB" id="412889at2759"/>
<proteinExistence type="predicted"/>
<dbReference type="EMBL" id="LSRX01000421">
    <property type="protein sequence ID" value="OLP97805.1"/>
    <property type="molecule type" value="Genomic_DNA"/>
</dbReference>
<dbReference type="AlphaFoldDB" id="A0A1Q9DRL4"/>
<evidence type="ECO:0000313" key="1">
    <source>
        <dbReference type="EMBL" id="OLP97805.1"/>
    </source>
</evidence>
<sequence>MMPLQHPEARRRTWPRSCHAVTCGIVWSNPWSGLSFGAIVLLLACLVEDLMLFVNAALRGPRGPSPPRLVWSQGSHVPLTGQRTYSTRTASGVITRAPVQLVSHHPQVPRLCLPNQSGQPVWVQRAAVEPGFSGVPSPVKTLSTDMLSRSVQVVPLQGSSVDLSASRSGYPAHAVDTLSRTVSACRHVPEHGSFRAASPTRLALGCLASPKAKPAFYRAVPVEQRLPSEACVFTGAVHRRMVSPGRAGPVAAGTLPAKVR</sequence>
<organism evidence="1 2">
    <name type="scientific">Symbiodinium microadriaticum</name>
    <name type="common">Dinoflagellate</name>
    <name type="synonym">Zooxanthella microadriatica</name>
    <dbReference type="NCBI Taxonomy" id="2951"/>
    <lineage>
        <taxon>Eukaryota</taxon>
        <taxon>Sar</taxon>
        <taxon>Alveolata</taxon>
        <taxon>Dinophyceae</taxon>
        <taxon>Suessiales</taxon>
        <taxon>Symbiodiniaceae</taxon>
        <taxon>Symbiodinium</taxon>
    </lineage>
</organism>
<reference evidence="1 2" key="1">
    <citation type="submission" date="2016-02" db="EMBL/GenBank/DDBJ databases">
        <title>Genome analysis of coral dinoflagellate symbionts highlights evolutionary adaptations to a symbiotic lifestyle.</title>
        <authorList>
            <person name="Aranda M."/>
            <person name="Li Y."/>
            <person name="Liew Y.J."/>
            <person name="Baumgarten S."/>
            <person name="Simakov O."/>
            <person name="Wilson M."/>
            <person name="Piel J."/>
            <person name="Ashoor H."/>
            <person name="Bougouffa S."/>
            <person name="Bajic V.B."/>
            <person name="Ryu T."/>
            <person name="Ravasi T."/>
            <person name="Bayer T."/>
            <person name="Micklem G."/>
            <person name="Kim H."/>
            <person name="Bhak J."/>
            <person name="Lajeunesse T.C."/>
            <person name="Voolstra C.R."/>
        </authorList>
    </citation>
    <scope>NUCLEOTIDE SEQUENCE [LARGE SCALE GENOMIC DNA]</scope>
    <source>
        <strain evidence="1 2">CCMP2467</strain>
    </source>
</reference>
<evidence type="ECO:0000313" key="2">
    <source>
        <dbReference type="Proteomes" id="UP000186817"/>
    </source>
</evidence>
<dbReference type="Proteomes" id="UP000186817">
    <property type="component" value="Unassembled WGS sequence"/>
</dbReference>
<keyword evidence="2" id="KW-1185">Reference proteome</keyword>